<dbReference type="EMBL" id="CM047582">
    <property type="protein sequence ID" value="KAI9914306.1"/>
    <property type="molecule type" value="Genomic_DNA"/>
</dbReference>
<accession>A0ACC0W7K0</accession>
<gene>
    <name evidence="1" type="ORF">PsorP6_007151</name>
</gene>
<reference evidence="1 2" key="1">
    <citation type="journal article" date="2022" name="bioRxiv">
        <title>The genome of the oomycete Peronosclerospora sorghi, a cosmopolitan pathogen of maize and sorghum, is inflated with dispersed pseudogenes.</title>
        <authorList>
            <person name="Fletcher K."/>
            <person name="Martin F."/>
            <person name="Isakeit T."/>
            <person name="Cavanaugh K."/>
            <person name="Magill C."/>
            <person name="Michelmore R."/>
        </authorList>
    </citation>
    <scope>NUCLEOTIDE SEQUENCE [LARGE SCALE GENOMIC DNA]</scope>
    <source>
        <strain evidence="1">P6</strain>
    </source>
</reference>
<sequence length="92" mass="10572">MVRTTPSSVDIVGVGFHANQLRFYAHEKLDGTEDFPEHVAHNGEGHVVEQLVACAYNTGLQRFEVQVKWRVLDEAESSWSQQLSFMRIYTLY</sequence>
<protein>
    <submittedName>
        <fullName evidence="1">Uncharacterized protein</fullName>
    </submittedName>
</protein>
<evidence type="ECO:0000313" key="2">
    <source>
        <dbReference type="Proteomes" id="UP001163321"/>
    </source>
</evidence>
<comment type="caution">
    <text evidence="1">The sequence shown here is derived from an EMBL/GenBank/DDBJ whole genome shotgun (WGS) entry which is preliminary data.</text>
</comment>
<evidence type="ECO:0000313" key="1">
    <source>
        <dbReference type="EMBL" id="KAI9914306.1"/>
    </source>
</evidence>
<keyword evidence="2" id="KW-1185">Reference proteome</keyword>
<name>A0ACC0W7K0_9STRA</name>
<organism evidence="1 2">
    <name type="scientific">Peronosclerospora sorghi</name>
    <dbReference type="NCBI Taxonomy" id="230839"/>
    <lineage>
        <taxon>Eukaryota</taxon>
        <taxon>Sar</taxon>
        <taxon>Stramenopiles</taxon>
        <taxon>Oomycota</taxon>
        <taxon>Peronosporomycetes</taxon>
        <taxon>Peronosporales</taxon>
        <taxon>Peronosporaceae</taxon>
        <taxon>Peronosclerospora</taxon>
    </lineage>
</organism>
<dbReference type="Proteomes" id="UP001163321">
    <property type="component" value="Chromosome 3"/>
</dbReference>
<proteinExistence type="predicted"/>